<dbReference type="AlphaFoldDB" id="A0A814IT55"/>
<dbReference type="EMBL" id="CAJNOM010000091">
    <property type="protein sequence ID" value="CAF1028151.1"/>
    <property type="molecule type" value="Genomic_DNA"/>
</dbReference>
<comment type="caution">
    <text evidence="1">The sequence shown here is derived from an EMBL/GenBank/DDBJ whole genome shotgun (WGS) entry which is preliminary data.</text>
</comment>
<organism evidence="1 2">
    <name type="scientific">Adineta steineri</name>
    <dbReference type="NCBI Taxonomy" id="433720"/>
    <lineage>
        <taxon>Eukaryota</taxon>
        <taxon>Metazoa</taxon>
        <taxon>Spiralia</taxon>
        <taxon>Gnathifera</taxon>
        <taxon>Rotifera</taxon>
        <taxon>Eurotatoria</taxon>
        <taxon>Bdelloidea</taxon>
        <taxon>Adinetida</taxon>
        <taxon>Adinetidae</taxon>
        <taxon>Adineta</taxon>
    </lineage>
</organism>
<sequence length="142" mass="16153">MERQHTLREFYNLFVDKRQQSDIFRFVMETANLPNYDPNMPDGQGYSDLLLTNNYGESSMSPVFRAYFSLLLKNMSSKNYLDRNILDKYRTCELCNTGVCYRTSSCSNYCCILAGPSPLSAGCPGNQPNATPKGCCKGCWLY</sequence>
<protein>
    <submittedName>
        <fullName evidence="1">Uncharacterized protein</fullName>
    </submittedName>
</protein>
<evidence type="ECO:0000313" key="1">
    <source>
        <dbReference type="EMBL" id="CAF1028151.1"/>
    </source>
</evidence>
<accession>A0A814IT55</accession>
<name>A0A814IT55_9BILA</name>
<keyword evidence="2" id="KW-1185">Reference proteome</keyword>
<gene>
    <name evidence="1" type="ORF">QVE165_LOCUS16386</name>
</gene>
<dbReference type="Proteomes" id="UP000663832">
    <property type="component" value="Unassembled WGS sequence"/>
</dbReference>
<evidence type="ECO:0000313" key="2">
    <source>
        <dbReference type="Proteomes" id="UP000663832"/>
    </source>
</evidence>
<proteinExistence type="predicted"/>
<reference evidence="1" key="1">
    <citation type="submission" date="2021-02" db="EMBL/GenBank/DDBJ databases">
        <authorList>
            <person name="Nowell W R."/>
        </authorList>
    </citation>
    <scope>NUCLEOTIDE SEQUENCE</scope>
</reference>
<dbReference type="OrthoDB" id="10080478at2759"/>